<evidence type="ECO:0000313" key="3">
    <source>
        <dbReference type="Proteomes" id="UP000094527"/>
    </source>
</evidence>
<accession>A0A1D2MCD6</accession>
<proteinExistence type="predicted"/>
<organism evidence="2 3">
    <name type="scientific">Orchesella cincta</name>
    <name type="common">Springtail</name>
    <name type="synonym">Podura cincta</name>
    <dbReference type="NCBI Taxonomy" id="48709"/>
    <lineage>
        <taxon>Eukaryota</taxon>
        <taxon>Metazoa</taxon>
        <taxon>Ecdysozoa</taxon>
        <taxon>Arthropoda</taxon>
        <taxon>Hexapoda</taxon>
        <taxon>Collembola</taxon>
        <taxon>Entomobryomorpha</taxon>
        <taxon>Entomobryoidea</taxon>
        <taxon>Orchesellidae</taxon>
        <taxon>Orchesellinae</taxon>
        <taxon>Orchesella</taxon>
    </lineage>
</organism>
<comment type="caution">
    <text evidence="2">The sequence shown here is derived from an EMBL/GenBank/DDBJ whole genome shotgun (WGS) entry which is preliminary data.</text>
</comment>
<feature type="transmembrane region" description="Helical" evidence="1">
    <location>
        <begin position="47"/>
        <end position="69"/>
    </location>
</feature>
<keyword evidence="1" id="KW-1133">Transmembrane helix</keyword>
<reference evidence="2 3" key="1">
    <citation type="journal article" date="2016" name="Genome Biol. Evol.">
        <title>Gene Family Evolution Reflects Adaptation to Soil Environmental Stressors in the Genome of the Collembolan Orchesella cincta.</title>
        <authorList>
            <person name="Faddeeva-Vakhrusheva A."/>
            <person name="Derks M.F."/>
            <person name="Anvar S.Y."/>
            <person name="Agamennone V."/>
            <person name="Suring W."/>
            <person name="Smit S."/>
            <person name="van Straalen N.M."/>
            <person name="Roelofs D."/>
        </authorList>
    </citation>
    <scope>NUCLEOTIDE SEQUENCE [LARGE SCALE GENOMIC DNA]</scope>
    <source>
        <tissue evidence="2">Mixed pool</tissue>
    </source>
</reference>
<feature type="transmembrane region" description="Helical" evidence="1">
    <location>
        <begin position="97"/>
        <end position="115"/>
    </location>
</feature>
<name>A0A1D2MCD6_ORCCI</name>
<evidence type="ECO:0000313" key="2">
    <source>
        <dbReference type="EMBL" id="ODM90666.1"/>
    </source>
</evidence>
<feature type="transmembrane region" description="Helical" evidence="1">
    <location>
        <begin position="20"/>
        <end position="40"/>
    </location>
</feature>
<protein>
    <submittedName>
        <fullName evidence="2">Uncharacterized protein</fullName>
    </submittedName>
</protein>
<sequence>MTTVEEYDPYLHRFLGDIGFGISCVFRAVELCFGIGYFIGSKIVEGILWIFSSSASLYHEANLFGLVVIEEISEFWASFARALLFLYYAGFKIGESFYITAEISTFFAVTLRALLPDYP</sequence>
<keyword evidence="1" id="KW-0472">Membrane</keyword>
<dbReference type="AlphaFoldDB" id="A0A1D2MCD6"/>
<gene>
    <name evidence="2" type="ORF">Ocin01_16020</name>
</gene>
<dbReference type="EMBL" id="LJIJ01001858">
    <property type="protein sequence ID" value="ODM90666.1"/>
    <property type="molecule type" value="Genomic_DNA"/>
</dbReference>
<keyword evidence="3" id="KW-1185">Reference proteome</keyword>
<keyword evidence="1" id="KW-0812">Transmembrane</keyword>
<evidence type="ECO:0000256" key="1">
    <source>
        <dbReference type="SAM" id="Phobius"/>
    </source>
</evidence>
<dbReference type="Proteomes" id="UP000094527">
    <property type="component" value="Unassembled WGS sequence"/>
</dbReference>